<dbReference type="EMBL" id="BTGU01000020">
    <property type="protein sequence ID" value="GMN45568.1"/>
    <property type="molecule type" value="Genomic_DNA"/>
</dbReference>
<accession>A0AA88AGM9</accession>
<dbReference type="Proteomes" id="UP001187192">
    <property type="component" value="Unassembled WGS sequence"/>
</dbReference>
<keyword evidence="3" id="KW-1185">Reference proteome</keyword>
<comment type="caution">
    <text evidence="2">The sequence shown here is derived from an EMBL/GenBank/DDBJ whole genome shotgun (WGS) entry which is preliminary data.</text>
</comment>
<organism evidence="2 3">
    <name type="scientific">Ficus carica</name>
    <name type="common">Common fig</name>
    <dbReference type="NCBI Taxonomy" id="3494"/>
    <lineage>
        <taxon>Eukaryota</taxon>
        <taxon>Viridiplantae</taxon>
        <taxon>Streptophyta</taxon>
        <taxon>Embryophyta</taxon>
        <taxon>Tracheophyta</taxon>
        <taxon>Spermatophyta</taxon>
        <taxon>Magnoliopsida</taxon>
        <taxon>eudicotyledons</taxon>
        <taxon>Gunneridae</taxon>
        <taxon>Pentapetalae</taxon>
        <taxon>rosids</taxon>
        <taxon>fabids</taxon>
        <taxon>Rosales</taxon>
        <taxon>Moraceae</taxon>
        <taxon>Ficeae</taxon>
        <taxon>Ficus</taxon>
    </lineage>
</organism>
<name>A0AA88AGM9_FICCA</name>
<feature type="region of interest" description="Disordered" evidence="1">
    <location>
        <begin position="79"/>
        <end position="99"/>
    </location>
</feature>
<reference evidence="2" key="1">
    <citation type="submission" date="2023-07" db="EMBL/GenBank/DDBJ databases">
        <title>draft genome sequence of fig (Ficus carica).</title>
        <authorList>
            <person name="Takahashi T."/>
            <person name="Nishimura K."/>
        </authorList>
    </citation>
    <scope>NUCLEOTIDE SEQUENCE</scope>
</reference>
<evidence type="ECO:0000256" key="1">
    <source>
        <dbReference type="SAM" id="MobiDB-lite"/>
    </source>
</evidence>
<evidence type="ECO:0000313" key="2">
    <source>
        <dbReference type="EMBL" id="GMN45568.1"/>
    </source>
</evidence>
<sequence length="134" mass="15190">MEVIMKPADHVGVKFEPQQEQQQQQQQHFHVLAVDDSLLDRKLLERLLKVSSYKDLKNLENYLLKTLDQSCQSDIVTENRLTANDDVESSNDTNSDDVIDSKINSNISVISKRKAVSPEPSETRRPKSKGLAVV</sequence>
<dbReference type="AlphaFoldDB" id="A0AA88AGM9"/>
<protein>
    <submittedName>
        <fullName evidence="2">Uncharacterized protein</fullName>
    </submittedName>
</protein>
<proteinExistence type="predicted"/>
<feature type="compositionally biased region" description="Acidic residues" evidence="1">
    <location>
        <begin position="85"/>
        <end position="98"/>
    </location>
</feature>
<gene>
    <name evidence="2" type="ORF">TIFTF001_014763</name>
</gene>
<feature type="region of interest" description="Disordered" evidence="1">
    <location>
        <begin position="111"/>
        <end position="134"/>
    </location>
</feature>
<evidence type="ECO:0000313" key="3">
    <source>
        <dbReference type="Proteomes" id="UP001187192"/>
    </source>
</evidence>